<dbReference type="Gene3D" id="3.40.50.1000">
    <property type="entry name" value="HAD superfamily/HAD-like"/>
    <property type="match status" value="1"/>
</dbReference>
<dbReference type="GO" id="GO:0016787">
    <property type="term" value="F:hydrolase activity"/>
    <property type="evidence" value="ECO:0007669"/>
    <property type="project" value="UniProtKB-KW"/>
</dbReference>
<dbReference type="Pfam" id="PF08282">
    <property type="entry name" value="Hydrolase_3"/>
    <property type="match status" value="2"/>
</dbReference>
<gene>
    <name evidence="1" type="ORF">ACFP1F_06030</name>
</gene>
<dbReference type="InterPro" id="IPR023214">
    <property type="entry name" value="HAD_sf"/>
</dbReference>
<name>A0ABW1UW82_9LACO</name>
<dbReference type="EMBL" id="JBHSSN010000014">
    <property type="protein sequence ID" value="MFC6323287.1"/>
    <property type="molecule type" value="Genomic_DNA"/>
</dbReference>
<dbReference type="Gene3D" id="3.30.1240.10">
    <property type="match status" value="1"/>
</dbReference>
<dbReference type="Proteomes" id="UP001596186">
    <property type="component" value="Unassembled WGS sequence"/>
</dbReference>
<organism evidence="1 2">
    <name type="scientific">Companilactobacillus baiquanensis</name>
    <dbReference type="NCBI Taxonomy" id="2486005"/>
    <lineage>
        <taxon>Bacteria</taxon>
        <taxon>Bacillati</taxon>
        <taxon>Bacillota</taxon>
        <taxon>Bacilli</taxon>
        <taxon>Lactobacillales</taxon>
        <taxon>Lactobacillaceae</taxon>
        <taxon>Companilactobacillus</taxon>
    </lineage>
</organism>
<sequence length="257" mass="29041">MTNFKLAFFDIDGTLAEHSDPKNQTTMLQRVPESTKLAIKNLKSVGIEPIIATGRNHGMIRELLDALKIDSFIANNGRYVVFQNKKVSHDTFDHEQVKEIVEYFDHRKIDYCFETDDHLFINRNSKFLDDGSMGLERIGEGEIPSEVIQMIVRSEKSFEIPIPKIQAVKVAPRVYDITMENSNKSVGVNKILTAMNIDANESLAFGDEENDIEMFNAVGYGVSMGNGIDEIKKLSDYVTSDVSDNGIWNACKYLNLF</sequence>
<dbReference type="RefSeq" id="WP_125592037.1">
    <property type="nucleotide sequence ID" value="NZ_JBHSSN010000014.1"/>
</dbReference>
<reference evidence="2" key="1">
    <citation type="journal article" date="2019" name="Int. J. Syst. Evol. Microbiol.">
        <title>The Global Catalogue of Microorganisms (GCM) 10K type strain sequencing project: providing services to taxonomists for standard genome sequencing and annotation.</title>
        <authorList>
            <consortium name="The Broad Institute Genomics Platform"/>
            <consortium name="The Broad Institute Genome Sequencing Center for Infectious Disease"/>
            <person name="Wu L."/>
            <person name="Ma J."/>
        </authorList>
    </citation>
    <scope>NUCLEOTIDE SEQUENCE [LARGE SCALE GENOMIC DNA]</scope>
    <source>
        <strain evidence="2">CCM 8895</strain>
    </source>
</reference>
<proteinExistence type="predicted"/>
<dbReference type="SFLD" id="SFLDG01140">
    <property type="entry name" value="C2.B:_Phosphomannomutase_and_P"/>
    <property type="match status" value="1"/>
</dbReference>
<dbReference type="NCBIfam" id="TIGR01484">
    <property type="entry name" value="HAD-SF-IIB"/>
    <property type="match status" value="1"/>
</dbReference>
<evidence type="ECO:0000313" key="2">
    <source>
        <dbReference type="Proteomes" id="UP001596186"/>
    </source>
</evidence>
<comment type="caution">
    <text evidence="1">The sequence shown here is derived from an EMBL/GenBank/DDBJ whole genome shotgun (WGS) entry which is preliminary data.</text>
</comment>
<dbReference type="SUPFAM" id="SSF56784">
    <property type="entry name" value="HAD-like"/>
    <property type="match status" value="1"/>
</dbReference>
<dbReference type="PANTHER" id="PTHR10000:SF25">
    <property type="entry name" value="PHOSPHATASE YKRA-RELATED"/>
    <property type="match status" value="1"/>
</dbReference>
<dbReference type="InterPro" id="IPR006379">
    <property type="entry name" value="HAD-SF_hydro_IIB"/>
</dbReference>
<keyword evidence="1" id="KW-0378">Hydrolase</keyword>
<protein>
    <submittedName>
        <fullName evidence="1">HAD-IIB family hydrolase</fullName>
    </submittedName>
</protein>
<accession>A0ABW1UW82</accession>
<evidence type="ECO:0000313" key="1">
    <source>
        <dbReference type="EMBL" id="MFC6323287.1"/>
    </source>
</evidence>
<keyword evidence="2" id="KW-1185">Reference proteome</keyword>
<dbReference type="PANTHER" id="PTHR10000">
    <property type="entry name" value="PHOSPHOSERINE PHOSPHATASE"/>
    <property type="match status" value="1"/>
</dbReference>
<dbReference type="SFLD" id="SFLDS00003">
    <property type="entry name" value="Haloacid_Dehalogenase"/>
    <property type="match status" value="1"/>
</dbReference>
<dbReference type="InterPro" id="IPR036412">
    <property type="entry name" value="HAD-like_sf"/>
</dbReference>